<feature type="domain" description="NlpC/P60" evidence="7">
    <location>
        <begin position="130"/>
        <end position="248"/>
    </location>
</feature>
<feature type="signal peptide" evidence="6">
    <location>
        <begin position="1"/>
        <end position="30"/>
    </location>
</feature>
<keyword evidence="4" id="KW-0788">Thiol protease</keyword>
<dbReference type="GO" id="GO:0006508">
    <property type="term" value="P:proteolysis"/>
    <property type="evidence" value="ECO:0007669"/>
    <property type="project" value="UniProtKB-KW"/>
</dbReference>
<name>A0A2N5J674_9BIFI</name>
<dbReference type="Proteomes" id="UP000235034">
    <property type="component" value="Unassembled WGS sequence"/>
</dbReference>
<feature type="compositionally biased region" description="Polar residues" evidence="5">
    <location>
        <begin position="32"/>
        <end position="68"/>
    </location>
</feature>
<dbReference type="Pfam" id="PF00877">
    <property type="entry name" value="NLPC_P60"/>
    <property type="match status" value="1"/>
</dbReference>
<accession>A0A2N5J674</accession>
<evidence type="ECO:0000256" key="2">
    <source>
        <dbReference type="ARBA" id="ARBA00022670"/>
    </source>
</evidence>
<evidence type="ECO:0000256" key="5">
    <source>
        <dbReference type="SAM" id="MobiDB-lite"/>
    </source>
</evidence>
<evidence type="ECO:0000259" key="7">
    <source>
        <dbReference type="PROSITE" id="PS51935"/>
    </source>
</evidence>
<protein>
    <submittedName>
        <fullName evidence="8">Peptidase P60</fullName>
    </submittedName>
</protein>
<feature type="region of interest" description="Disordered" evidence="5">
    <location>
        <begin position="32"/>
        <end position="125"/>
    </location>
</feature>
<dbReference type="InterPro" id="IPR038765">
    <property type="entry name" value="Papain-like_cys_pep_sf"/>
</dbReference>
<gene>
    <name evidence="8" type="ORF">Uis4E_0044</name>
</gene>
<dbReference type="InterPro" id="IPR000064">
    <property type="entry name" value="NLP_P60_dom"/>
</dbReference>
<keyword evidence="9" id="KW-1185">Reference proteome</keyword>
<dbReference type="EMBL" id="NMWT01000001">
    <property type="protein sequence ID" value="PLS29703.1"/>
    <property type="molecule type" value="Genomic_DNA"/>
</dbReference>
<keyword evidence="3" id="KW-0378">Hydrolase</keyword>
<dbReference type="PANTHER" id="PTHR47053">
    <property type="entry name" value="MUREIN DD-ENDOPEPTIDASE MEPH-RELATED"/>
    <property type="match status" value="1"/>
</dbReference>
<dbReference type="PROSITE" id="PS51257">
    <property type="entry name" value="PROKAR_LIPOPROTEIN"/>
    <property type="match status" value="1"/>
</dbReference>
<comment type="similarity">
    <text evidence="1">Belongs to the peptidase C40 family.</text>
</comment>
<keyword evidence="2" id="KW-0645">Protease</keyword>
<sequence length="248" mass="25655">MKNLKQTVIAFTAAIAACATFIAVAPAATAADQNSAVVSSERSFPKTTTARKNLLKESTSTDVESDSNWGGIESLNVPQTKSQAEKDAEAKAQQEAAEKAAEKAAQAQTQAASRSATRESFDTSNLPAATGNAAGIVALGLAIAADDRYVYGGCNPPYNMDCSCFVQYVFGQNGISLPRTSGAQATVGVAVPSLAEAQPGDIIANANHAAIYIGNGMVVDAENYGYGIRTNPVSWSFGGSSYSIRRVG</sequence>
<evidence type="ECO:0000256" key="6">
    <source>
        <dbReference type="SAM" id="SignalP"/>
    </source>
</evidence>
<proteinExistence type="inferred from homology"/>
<dbReference type="PANTHER" id="PTHR47053:SF1">
    <property type="entry name" value="MUREIN DD-ENDOPEPTIDASE MEPH-RELATED"/>
    <property type="match status" value="1"/>
</dbReference>
<evidence type="ECO:0000256" key="3">
    <source>
        <dbReference type="ARBA" id="ARBA00022801"/>
    </source>
</evidence>
<feature type="chain" id="PRO_5014678711" evidence="6">
    <location>
        <begin position="31"/>
        <end position="248"/>
    </location>
</feature>
<dbReference type="Gene3D" id="3.90.1720.10">
    <property type="entry name" value="endopeptidase domain like (from Nostoc punctiforme)"/>
    <property type="match status" value="1"/>
</dbReference>
<keyword evidence="6" id="KW-0732">Signal</keyword>
<evidence type="ECO:0000313" key="8">
    <source>
        <dbReference type="EMBL" id="PLS29703.1"/>
    </source>
</evidence>
<evidence type="ECO:0000256" key="4">
    <source>
        <dbReference type="ARBA" id="ARBA00022807"/>
    </source>
</evidence>
<organism evidence="8 9">
    <name type="scientific">Bifidobacterium parmae</name>
    <dbReference type="NCBI Taxonomy" id="361854"/>
    <lineage>
        <taxon>Bacteria</taxon>
        <taxon>Bacillati</taxon>
        <taxon>Actinomycetota</taxon>
        <taxon>Actinomycetes</taxon>
        <taxon>Bifidobacteriales</taxon>
        <taxon>Bifidobacteriaceae</taxon>
        <taxon>Bifidobacterium</taxon>
    </lineage>
</organism>
<dbReference type="OrthoDB" id="9815778at2"/>
<dbReference type="InterPro" id="IPR051202">
    <property type="entry name" value="Peptidase_C40"/>
</dbReference>
<evidence type="ECO:0000256" key="1">
    <source>
        <dbReference type="ARBA" id="ARBA00007074"/>
    </source>
</evidence>
<dbReference type="SUPFAM" id="SSF54001">
    <property type="entry name" value="Cysteine proteinases"/>
    <property type="match status" value="1"/>
</dbReference>
<feature type="compositionally biased region" description="Basic and acidic residues" evidence="5">
    <location>
        <begin position="83"/>
        <end position="102"/>
    </location>
</feature>
<comment type="caution">
    <text evidence="8">The sequence shown here is derived from an EMBL/GenBank/DDBJ whole genome shotgun (WGS) entry which is preliminary data.</text>
</comment>
<evidence type="ECO:0000313" key="9">
    <source>
        <dbReference type="Proteomes" id="UP000235034"/>
    </source>
</evidence>
<reference evidence="8 9" key="1">
    <citation type="submission" date="2017-07" db="EMBL/GenBank/DDBJ databases">
        <title>Bifidobacterium novel species.</title>
        <authorList>
            <person name="Lugli G.A."/>
            <person name="Milani C."/>
            <person name="Duranti S."/>
            <person name="Mangifesta M."/>
        </authorList>
    </citation>
    <scope>NUCLEOTIDE SEQUENCE [LARGE SCALE GENOMIC DNA]</scope>
    <source>
        <strain evidence="8 9">77</strain>
    </source>
</reference>
<dbReference type="PROSITE" id="PS51935">
    <property type="entry name" value="NLPC_P60"/>
    <property type="match status" value="1"/>
</dbReference>
<dbReference type="RefSeq" id="WP_101621292.1">
    <property type="nucleotide sequence ID" value="NZ_NMWT01000001.1"/>
</dbReference>
<dbReference type="AlphaFoldDB" id="A0A2N5J674"/>
<dbReference type="GO" id="GO:0008234">
    <property type="term" value="F:cysteine-type peptidase activity"/>
    <property type="evidence" value="ECO:0007669"/>
    <property type="project" value="UniProtKB-KW"/>
</dbReference>
<feature type="compositionally biased region" description="Low complexity" evidence="5">
    <location>
        <begin position="103"/>
        <end position="112"/>
    </location>
</feature>